<dbReference type="GeneID" id="49384457"/>
<keyword evidence="1" id="KW-0808">Transferase</keyword>
<dbReference type="InterPro" id="IPR036890">
    <property type="entry name" value="HATPase_C_sf"/>
</dbReference>
<keyword evidence="4" id="KW-1185">Reference proteome</keyword>
<evidence type="ECO:0000313" key="3">
    <source>
        <dbReference type="EMBL" id="ATZ25263.1"/>
    </source>
</evidence>
<gene>
    <name evidence="3" type="ORF">SLAV_17065</name>
</gene>
<dbReference type="RefSeq" id="WP_030241725.1">
    <property type="nucleotide sequence ID" value="NZ_CP024985.1"/>
</dbReference>
<dbReference type="GO" id="GO:0004674">
    <property type="term" value="F:protein serine/threonine kinase activity"/>
    <property type="evidence" value="ECO:0007669"/>
    <property type="project" value="UniProtKB-KW"/>
</dbReference>
<dbReference type="CDD" id="cd16936">
    <property type="entry name" value="HATPase_RsbW-like"/>
    <property type="match status" value="1"/>
</dbReference>
<dbReference type="Gene3D" id="3.30.565.10">
    <property type="entry name" value="Histidine kinase-like ATPase, C-terminal domain"/>
    <property type="match status" value="1"/>
</dbReference>
<dbReference type="OrthoDB" id="3214274at2"/>
<dbReference type="AlphaFoldDB" id="A0A2K8PHL9"/>
<accession>A0A2K8PHL9</accession>
<evidence type="ECO:0000313" key="4">
    <source>
        <dbReference type="Proteomes" id="UP000231791"/>
    </source>
</evidence>
<protein>
    <recommendedName>
        <fullName evidence="2">Histidine kinase/HSP90-like ATPase domain-containing protein</fullName>
    </recommendedName>
</protein>
<dbReference type="PANTHER" id="PTHR35526:SF3">
    <property type="entry name" value="ANTI-SIGMA-F FACTOR RSBW"/>
    <property type="match status" value="1"/>
</dbReference>
<name>A0A2K8PHL9_STRLA</name>
<reference evidence="3 4" key="1">
    <citation type="submission" date="2017-11" db="EMBL/GenBank/DDBJ databases">
        <title>Complete genome sequence of Streptomyces lavendulae subsp. lavendulae CCM 3239 (formerly 'Streptomyces aureofaciens CCM 3239'), the producer of the angucycline-type antibiotic auricin.</title>
        <authorList>
            <person name="Busche T."/>
            <person name="Novakova R."/>
            <person name="Al'Dilaimi A."/>
            <person name="Homerova D."/>
            <person name="Feckova L."/>
            <person name="Rezuchova B."/>
            <person name="Mingyar E."/>
            <person name="Csolleiova D."/>
            <person name="Bekeova C."/>
            <person name="Winkler A."/>
            <person name="Sevcikova B."/>
            <person name="Kalinowski J."/>
            <person name="Kormanec J."/>
            <person name="Ruckert C."/>
        </authorList>
    </citation>
    <scope>NUCLEOTIDE SEQUENCE [LARGE SCALE GENOMIC DNA]</scope>
    <source>
        <strain evidence="3 4">CCM 3239</strain>
    </source>
</reference>
<dbReference type="KEGG" id="slx:SLAV_17065"/>
<sequence length="134" mass="14283">MGATVTPSWAYTLHLAHDPRAAGIARTTLRAVLHRHGMTALADTAELLTSELVSNAYRHTRGPCALRLRAMAAGRLGVGVWDTGPDIPSPFGPEPAGDAEDGRGLVLVRLCADRYGSYRLNGAHAGKLLWVECV</sequence>
<keyword evidence="1" id="KW-0418">Kinase</keyword>
<dbReference type="InterPro" id="IPR050267">
    <property type="entry name" value="Anti-sigma-factor_SerPK"/>
</dbReference>
<feature type="domain" description="Histidine kinase/HSP90-like ATPase" evidence="2">
    <location>
        <begin position="17"/>
        <end position="122"/>
    </location>
</feature>
<dbReference type="EMBL" id="CP024985">
    <property type="protein sequence ID" value="ATZ25263.1"/>
    <property type="molecule type" value="Genomic_DNA"/>
</dbReference>
<dbReference type="InterPro" id="IPR003594">
    <property type="entry name" value="HATPase_dom"/>
</dbReference>
<proteinExistence type="predicted"/>
<dbReference type="Proteomes" id="UP000231791">
    <property type="component" value="Chromosome"/>
</dbReference>
<evidence type="ECO:0000256" key="1">
    <source>
        <dbReference type="ARBA" id="ARBA00022527"/>
    </source>
</evidence>
<evidence type="ECO:0000259" key="2">
    <source>
        <dbReference type="Pfam" id="PF13581"/>
    </source>
</evidence>
<organism evidence="3 4">
    <name type="scientific">Streptomyces lavendulae subsp. lavendulae</name>
    <dbReference type="NCBI Taxonomy" id="58340"/>
    <lineage>
        <taxon>Bacteria</taxon>
        <taxon>Bacillati</taxon>
        <taxon>Actinomycetota</taxon>
        <taxon>Actinomycetes</taxon>
        <taxon>Kitasatosporales</taxon>
        <taxon>Streptomycetaceae</taxon>
        <taxon>Streptomyces</taxon>
    </lineage>
</organism>
<dbReference type="SUPFAM" id="SSF55874">
    <property type="entry name" value="ATPase domain of HSP90 chaperone/DNA topoisomerase II/histidine kinase"/>
    <property type="match status" value="1"/>
</dbReference>
<keyword evidence="1" id="KW-0723">Serine/threonine-protein kinase</keyword>
<dbReference type="PANTHER" id="PTHR35526">
    <property type="entry name" value="ANTI-SIGMA-F FACTOR RSBW-RELATED"/>
    <property type="match status" value="1"/>
</dbReference>
<dbReference type="Pfam" id="PF13581">
    <property type="entry name" value="HATPase_c_2"/>
    <property type="match status" value="1"/>
</dbReference>